<gene>
    <name evidence="2" type="ORF">J437_LFUL009240</name>
</gene>
<dbReference type="InterPro" id="IPR019527">
    <property type="entry name" value="RZZ-complex_KNTC1/ROD_C"/>
</dbReference>
<name>A0A8K0KHN3_LADFU</name>
<dbReference type="Pfam" id="PF10493">
    <property type="entry name" value="Rod_C"/>
    <property type="match status" value="1"/>
</dbReference>
<evidence type="ECO:0000259" key="1">
    <source>
        <dbReference type="Pfam" id="PF10493"/>
    </source>
</evidence>
<dbReference type="EMBL" id="KZ308905">
    <property type="protein sequence ID" value="KAG8235381.1"/>
    <property type="molecule type" value="Genomic_DNA"/>
</dbReference>
<dbReference type="AlphaFoldDB" id="A0A8K0KHN3"/>
<dbReference type="Proteomes" id="UP000792457">
    <property type="component" value="Unassembled WGS sequence"/>
</dbReference>
<keyword evidence="3" id="KW-1185">Reference proteome</keyword>
<comment type="caution">
    <text evidence="2">The sequence shown here is derived from an EMBL/GenBank/DDBJ whole genome shotgun (WGS) entry which is preliminary data.</text>
</comment>
<proteinExistence type="predicted"/>
<accession>A0A8K0KHN3</accession>
<sequence>MSEFYDSFIGGELFASERQLYSLADDDDMRRLIYVCKSMDKNTVLNHLESIAYMYDEVNESLSTVAKLRVMLCMSQIDCEAAADQAALRGIKNLGHYIMKLFLLIPLEKVGVVHSISEFDSMDVQSIVKNLLQRNWQSNVGLAAKFCLVTSIFNHSVWENILKIMINSSMNPVTFGGLTDLFYTSPQDITRLMISSDK</sequence>
<protein>
    <recommendedName>
        <fullName evidence="1">RZZ complex subunit KNTC1/ROD C-terminal domain-containing protein</fullName>
    </recommendedName>
</protein>
<evidence type="ECO:0000313" key="3">
    <source>
        <dbReference type="Proteomes" id="UP000792457"/>
    </source>
</evidence>
<feature type="domain" description="RZZ complex subunit KNTC1/ROD C-terminal" evidence="1">
    <location>
        <begin position="17"/>
        <end position="170"/>
    </location>
</feature>
<evidence type="ECO:0000313" key="2">
    <source>
        <dbReference type="EMBL" id="KAG8235381.1"/>
    </source>
</evidence>
<reference evidence="2" key="1">
    <citation type="submission" date="2013-04" db="EMBL/GenBank/DDBJ databases">
        <authorList>
            <person name="Qu J."/>
            <person name="Murali S.C."/>
            <person name="Bandaranaike D."/>
            <person name="Bellair M."/>
            <person name="Blankenburg K."/>
            <person name="Chao H."/>
            <person name="Dinh H."/>
            <person name="Doddapaneni H."/>
            <person name="Downs B."/>
            <person name="Dugan-Rocha S."/>
            <person name="Elkadiri S."/>
            <person name="Gnanaolivu R.D."/>
            <person name="Hernandez B."/>
            <person name="Javaid M."/>
            <person name="Jayaseelan J.C."/>
            <person name="Lee S."/>
            <person name="Li M."/>
            <person name="Ming W."/>
            <person name="Munidasa M."/>
            <person name="Muniz J."/>
            <person name="Nguyen L."/>
            <person name="Ongeri F."/>
            <person name="Osuji N."/>
            <person name="Pu L.-L."/>
            <person name="Puazo M."/>
            <person name="Qu C."/>
            <person name="Quiroz J."/>
            <person name="Raj R."/>
            <person name="Weissenberger G."/>
            <person name="Xin Y."/>
            <person name="Zou X."/>
            <person name="Han Y."/>
            <person name="Richards S."/>
            <person name="Worley K."/>
            <person name="Muzny D."/>
            <person name="Gibbs R."/>
        </authorList>
    </citation>
    <scope>NUCLEOTIDE SEQUENCE</scope>
    <source>
        <strain evidence="2">Sampled in the wild</strain>
    </source>
</reference>
<reference evidence="2" key="2">
    <citation type="submission" date="2017-10" db="EMBL/GenBank/DDBJ databases">
        <title>Ladona fulva Genome sequencing and assembly.</title>
        <authorList>
            <person name="Murali S."/>
            <person name="Richards S."/>
            <person name="Bandaranaike D."/>
            <person name="Bellair M."/>
            <person name="Blankenburg K."/>
            <person name="Chao H."/>
            <person name="Dinh H."/>
            <person name="Doddapaneni H."/>
            <person name="Dugan-Rocha S."/>
            <person name="Elkadiri S."/>
            <person name="Gnanaolivu R."/>
            <person name="Hernandez B."/>
            <person name="Skinner E."/>
            <person name="Javaid M."/>
            <person name="Lee S."/>
            <person name="Li M."/>
            <person name="Ming W."/>
            <person name="Munidasa M."/>
            <person name="Muniz J."/>
            <person name="Nguyen L."/>
            <person name="Hughes D."/>
            <person name="Osuji N."/>
            <person name="Pu L.-L."/>
            <person name="Puazo M."/>
            <person name="Qu C."/>
            <person name="Quiroz J."/>
            <person name="Raj R."/>
            <person name="Weissenberger G."/>
            <person name="Xin Y."/>
            <person name="Zou X."/>
            <person name="Han Y."/>
            <person name="Worley K."/>
            <person name="Muzny D."/>
            <person name="Gibbs R."/>
        </authorList>
    </citation>
    <scope>NUCLEOTIDE SEQUENCE</scope>
    <source>
        <strain evidence="2">Sampled in the wild</strain>
    </source>
</reference>
<dbReference type="OrthoDB" id="343783at2759"/>
<organism evidence="2 3">
    <name type="scientific">Ladona fulva</name>
    <name type="common">Scarce chaser dragonfly</name>
    <name type="synonym">Libellula fulva</name>
    <dbReference type="NCBI Taxonomy" id="123851"/>
    <lineage>
        <taxon>Eukaryota</taxon>
        <taxon>Metazoa</taxon>
        <taxon>Ecdysozoa</taxon>
        <taxon>Arthropoda</taxon>
        <taxon>Hexapoda</taxon>
        <taxon>Insecta</taxon>
        <taxon>Pterygota</taxon>
        <taxon>Palaeoptera</taxon>
        <taxon>Odonata</taxon>
        <taxon>Epiprocta</taxon>
        <taxon>Anisoptera</taxon>
        <taxon>Libelluloidea</taxon>
        <taxon>Libellulidae</taxon>
        <taxon>Ladona</taxon>
    </lineage>
</organism>